<keyword evidence="5 14" id="KW-0028">Amino-acid biosynthesis</keyword>
<dbReference type="FunFam" id="3.40.50.970:FF:000007">
    <property type="entry name" value="Acetolactate synthase"/>
    <property type="match status" value="1"/>
</dbReference>
<organism evidence="18 19">
    <name type="scientific">Desulfurella amilsii</name>
    <dbReference type="NCBI Taxonomy" id="1562698"/>
    <lineage>
        <taxon>Bacteria</taxon>
        <taxon>Pseudomonadati</taxon>
        <taxon>Campylobacterota</taxon>
        <taxon>Desulfurellia</taxon>
        <taxon>Desulfurellales</taxon>
        <taxon>Desulfurellaceae</taxon>
        <taxon>Desulfurella</taxon>
    </lineage>
</organism>
<comment type="similarity">
    <text evidence="3 14">Belongs to the TPP enzyme family.</text>
</comment>
<feature type="domain" description="Thiamine pyrophosphate enzyme N-terminal TPP-binding" evidence="17">
    <location>
        <begin position="6"/>
        <end position="121"/>
    </location>
</feature>
<dbReference type="Gene3D" id="3.40.50.970">
    <property type="match status" value="2"/>
</dbReference>
<dbReference type="CDD" id="cd07035">
    <property type="entry name" value="TPP_PYR_POX_like"/>
    <property type="match status" value="1"/>
</dbReference>
<comment type="pathway">
    <text evidence="2 14">Amino-acid biosynthesis; L-valine biosynthesis; L-valine from pyruvate: step 1/4.</text>
</comment>
<dbReference type="SUPFAM" id="SSF52467">
    <property type="entry name" value="DHS-like NAD/FAD-binding domain"/>
    <property type="match status" value="1"/>
</dbReference>
<name>A0A1X4XX31_9BACT</name>
<evidence type="ECO:0000256" key="11">
    <source>
        <dbReference type="ARBA" id="ARBA00023052"/>
    </source>
</evidence>
<dbReference type="GO" id="GO:0009097">
    <property type="term" value="P:isoleucine biosynthetic process"/>
    <property type="evidence" value="ECO:0007669"/>
    <property type="project" value="UniProtKB-UniPathway"/>
</dbReference>
<evidence type="ECO:0000313" key="19">
    <source>
        <dbReference type="Proteomes" id="UP000194141"/>
    </source>
</evidence>
<keyword evidence="10 14" id="KW-0460">Magnesium</keyword>
<evidence type="ECO:0000256" key="5">
    <source>
        <dbReference type="ARBA" id="ARBA00022605"/>
    </source>
</evidence>
<keyword evidence="7 14" id="KW-0808">Transferase</keyword>
<protein>
    <recommendedName>
        <fullName evidence="4 14">Acetolactate synthase</fullName>
        <ecNumber evidence="4 14">2.2.1.6</ecNumber>
    </recommendedName>
</protein>
<dbReference type="RefSeq" id="WP_086034369.1">
    <property type="nucleotide sequence ID" value="NZ_MDSU01000018.1"/>
</dbReference>
<dbReference type="Pfam" id="PF02776">
    <property type="entry name" value="TPP_enzyme_N"/>
    <property type="match status" value="1"/>
</dbReference>
<evidence type="ECO:0000256" key="13">
    <source>
        <dbReference type="ARBA" id="ARBA00048670"/>
    </source>
</evidence>
<dbReference type="InterPro" id="IPR045229">
    <property type="entry name" value="TPP_enz"/>
</dbReference>
<evidence type="ECO:0000256" key="2">
    <source>
        <dbReference type="ARBA" id="ARBA00005025"/>
    </source>
</evidence>
<dbReference type="PANTHER" id="PTHR18968:SF13">
    <property type="entry name" value="ACETOLACTATE SYNTHASE CATALYTIC SUBUNIT, MITOCHONDRIAL"/>
    <property type="match status" value="1"/>
</dbReference>
<dbReference type="GO" id="GO:0009099">
    <property type="term" value="P:L-valine biosynthetic process"/>
    <property type="evidence" value="ECO:0007669"/>
    <property type="project" value="UniProtKB-UniPathway"/>
</dbReference>
<comment type="cofactor">
    <cofactor evidence="14">
        <name>Mg(2+)</name>
        <dbReference type="ChEBI" id="CHEBI:18420"/>
    </cofactor>
    <text evidence="14">Binds 1 Mg(2+) ion per subunit.</text>
</comment>
<dbReference type="CDD" id="cd02015">
    <property type="entry name" value="TPP_AHAS"/>
    <property type="match status" value="1"/>
</dbReference>
<dbReference type="PROSITE" id="PS00187">
    <property type="entry name" value="TPP_ENZYMES"/>
    <property type="match status" value="1"/>
</dbReference>
<dbReference type="InterPro" id="IPR012000">
    <property type="entry name" value="Thiamin_PyroP_enz_cen_dom"/>
</dbReference>
<dbReference type="EC" id="2.2.1.6" evidence="4 14"/>
<dbReference type="Pfam" id="PF02775">
    <property type="entry name" value="TPP_enzyme_C"/>
    <property type="match status" value="1"/>
</dbReference>
<dbReference type="UniPathway" id="UPA00047">
    <property type="reaction ID" value="UER00055"/>
</dbReference>
<keyword evidence="11 14" id="KW-0786">Thiamine pyrophosphate</keyword>
<dbReference type="GO" id="GO:0000287">
    <property type="term" value="F:magnesium ion binding"/>
    <property type="evidence" value="ECO:0007669"/>
    <property type="project" value="UniProtKB-UniRule"/>
</dbReference>
<sequence length="564" mass="62752">MSEKLKGAEIFIECLKKEGVKHLFGIPGGAIIDLHDAIYKQKDIEFILTRHEQGAVHMADGYARSTGKVGVSLVTSGPGATNAVTGIATAYMDSIPLVVFTGQVPTHLIGNDAFQEVDIVGITRSCTKHNFLVKDVKDLAYTIKKAFYIAKTGRPGPVLVDIPKDVQTAMYEFEYPDAIHLRSYNPTYHGNPKQIKKVAKVIEQAERPLLYIGGGVITSNAHKEVLELAERLQIPVFMTLMGIGAFPGDHSLSLGMAGMHGTYKANMAIQYCDLLISIGARFDDRITGKVSEFAPNAQIIHIDIDPTSISKNIQVDYPIVGDTKLVLKELLSTLKDNNKIDQNREKWLDLIKKWDSEHPLSFEDSDKIIKPQYVIKLLNKLTKEIDPIVSTEVGQHQMWAAQFYSFNKPRRFLTSGGLGTMGFGFPAGIGASFANPDKQVFVIAGDGSFQMNEQELAVLATYRLQTKVIILNNSYLGMVRQWQQLFYGRRYANTNIEVQPDFIKLSESYGIGAKRVEDKKDVEQALIEMIDYKGPYILDIKIEREENVYPMVPGGAPLSDMILT</sequence>
<evidence type="ECO:0000256" key="12">
    <source>
        <dbReference type="ARBA" id="ARBA00023304"/>
    </source>
</evidence>
<dbReference type="FunFam" id="3.40.50.1220:FF:000008">
    <property type="entry name" value="Acetolactate synthase"/>
    <property type="match status" value="1"/>
</dbReference>
<feature type="domain" description="Thiamine pyrophosphate enzyme central" evidence="15">
    <location>
        <begin position="195"/>
        <end position="330"/>
    </location>
</feature>
<dbReference type="NCBIfam" id="TIGR00118">
    <property type="entry name" value="acolac_lg"/>
    <property type="match status" value="1"/>
</dbReference>
<dbReference type="InterPro" id="IPR000399">
    <property type="entry name" value="TPP-bd_CS"/>
</dbReference>
<evidence type="ECO:0000259" key="15">
    <source>
        <dbReference type="Pfam" id="PF00205"/>
    </source>
</evidence>
<comment type="catalytic activity">
    <reaction evidence="13 14">
        <text>2 pyruvate + H(+) = (2S)-2-acetolactate + CO2</text>
        <dbReference type="Rhea" id="RHEA:25249"/>
        <dbReference type="ChEBI" id="CHEBI:15361"/>
        <dbReference type="ChEBI" id="CHEBI:15378"/>
        <dbReference type="ChEBI" id="CHEBI:16526"/>
        <dbReference type="ChEBI" id="CHEBI:58476"/>
        <dbReference type="EC" id="2.2.1.6"/>
    </reaction>
</comment>
<evidence type="ECO:0000313" key="18">
    <source>
        <dbReference type="EMBL" id="OSS42100.1"/>
    </source>
</evidence>
<dbReference type="InterPro" id="IPR039368">
    <property type="entry name" value="AHAS_TPP"/>
</dbReference>
<evidence type="ECO:0000259" key="17">
    <source>
        <dbReference type="Pfam" id="PF02776"/>
    </source>
</evidence>
<dbReference type="GO" id="GO:0003984">
    <property type="term" value="F:acetolactate synthase activity"/>
    <property type="evidence" value="ECO:0007669"/>
    <property type="project" value="UniProtKB-EC"/>
</dbReference>
<evidence type="ECO:0000256" key="7">
    <source>
        <dbReference type="ARBA" id="ARBA00022679"/>
    </source>
</evidence>
<reference evidence="18 19" key="1">
    <citation type="journal article" date="2017" name="Front. Microbiol.">
        <title>Genome Sequence of Desulfurella amilsii Strain TR1 and Comparative Genomics of Desulfurellaceae Family.</title>
        <authorList>
            <person name="Florentino A.P."/>
            <person name="Stams A.J."/>
            <person name="Sanchez-Andrea I."/>
        </authorList>
    </citation>
    <scope>NUCLEOTIDE SEQUENCE [LARGE SCALE GENOMIC DNA]</scope>
    <source>
        <strain evidence="18 19">TR1</strain>
    </source>
</reference>
<dbReference type="InterPro" id="IPR029035">
    <property type="entry name" value="DHS-like_NAD/FAD-binding_dom"/>
</dbReference>
<dbReference type="InterPro" id="IPR012846">
    <property type="entry name" value="Acetolactate_synth_lsu"/>
</dbReference>
<keyword evidence="6" id="KW-0285">Flavoprotein</keyword>
<evidence type="ECO:0000256" key="1">
    <source>
        <dbReference type="ARBA" id="ARBA00004974"/>
    </source>
</evidence>
<evidence type="ECO:0000256" key="3">
    <source>
        <dbReference type="ARBA" id="ARBA00007812"/>
    </source>
</evidence>
<dbReference type="FunFam" id="3.40.50.970:FF:000016">
    <property type="entry name" value="Acetolactate synthase"/>
    <property type="match status" value="1"/>
</dbReference>
<gene>
    <name evidence="18" type="ORF">DESAMIL20_1653</name>
</gene>
<keyword evidence="19" id="KW-1185">Reference proteome</keyword>
<comment type="pathway">
    <text evidence="1 14">Amino-acid biosynthesis; L-isoleucine biosynthesis; L-isoleucine from 2-oxobutanoate: step 1/4.</text>
</comment>
<accession>A0A1X4XX31</accession>
<dbReference type="PANTHER" id="PTHR18968">
    <property type="entry name" value="THIAMINE PYROPHOSPHATE ENZYMES"/>
    <property type="match status" value="1"/>
</dbReference>
<evidence type="ECO:0000259" key="16">
    <source>
        <dbReference type="Pfam" id="PF02775"/>
    </source>
</evidence>
<dbReference type="SUPFAM" id="SSF52518">
    <property type="entry name" value="Thiamin diphosphate-binding fold (THDP-binding)"/>
    <property type="match status" value="2"/>
</dbReference>
<dbReference type="InterPro" id="IPR029061">
    <property type="entry name" value="THDP-binding"/>
</dbReference>
<dbReference type="InterPro" id="IPR011766">
    <property type="entry name" value="TPP_enzyme_TPP-bd"/>
</dbReference>
<dbReference type="GO" id="GO:0005948">
    <property type="term" value="C:acetolactate synthase complex"/>
    <property type="evidence" value="ECO:0007669"/>
    <property type="project" value="UniProtKB-ARBA"/>
</dbReference>
<comment type="cofactor">
    <cofactor evidence="14">
        <name>thiamine diphosphate</name>
        <dbReference type="ChEBI" id="CHEBI:58937"/>
    </cofactor>
    <text evidence="14">Binds 1 thiamine pyrophosphate per subunit.</text>
</comment>
<proteinExistence type="inferred from homology"/>
<comment type="caution">
    <text evidence="18">The sequence shown here is derived from an EMBL/GenBank/DDBJ whole genome shotgun (WGS) entry which is preliminary data.</text>
</comment>
<evidence type="ECO:0000256" key="6">
    <source>
        <dbReference type="ARBA" id="ARBA00022630"/>
    </source>
</evidence>
<dbReference type="STRING" id="1562698.DESAMIL20_1653"/>
<dbReference type="OrthoDB" id="2254214at2"/>
<evidence type="ECO:0000256" key="10">
    <source>
        <dbReference type="ARBA" id="ARBA00022842"/>
    </source>
</evidence>
<dbReference type="UniPathway" id="UPA00049">
    <property type="reaction ID" value="UER00059"/>
</dbReference>
<keyword evidence="9" id="KW-0274">FAD</keyword>
<dbReference type="GO" id="GO:0030976">
    <property type="term" value="F:thiamine pyrophosphate binding"/>
    <property type="evidence" value="ECO:0007669"/>
    <property type="project" value="UniProtKB-UniRule"/>
</dbReference>
<dbReference type="EMBL" id="MDSU01000018">
    <property type="protein sequence ID" value="OSS42100.1"/>
    <property type="molecule type" value="Genomic_DNA"/>
</dbReference>
<evidence type="ECO:0000256" key="14">
    <source>
        <dbReference type="RuleBase" id="RU003591"/>
    </source>
</evidence>
<keyword evidence="8 14" id="KW-0479">Metal-binding</keyword>
<dbReference type="AlphaFoldDB" id="A0A1X4XX31"/>
<evidence type="ECO:0000256" key="4">
    <source>
        <dbReference type="ARBA" id="ARBA00013145"/>
    </source>
</evidence>
<dbReference type="GO" id="GO:0050660">
    <property type="term" value="F:flavin adenine dinucleotide binding"/>
    <property type="evidence" value="ECO:0007669"/>
    <property type="project" value="InterPro"/>
</dbReference>
<evidence type="ECO:0000256" key="8">
    <source>
        <dbReference type="ARBA" id="ARBA00022723"/>
    </source>
</evidence>
<evidence type="ECO:0000256" key="9">
    <source>
        <dbReference type="ARBA" id="ARBA00022827"/>
    </source>
</evidence>
<dbReference type="Pfam" id="PF00205">
    <property type="entry name" value="TPP_enzyme_M"/>
    <property type="match status" value="1"/>
</dbReference>
<dbReference type="Proteomes" id="UP000194141">
    <property type="component" value="Unassembled WGS sequence"/>
</dbReference>
<dbReference type="InterPro" id="IPR012001">
    <property type="entry name" value="Thiamin_PyroP_enz_TPP-bd_dom"/>
</dbReference>
<keyword evidence="12 14" id="KW-0100">Branched-chain amino acid biosynthesis</keyword>
<feature type="domain" description="Thiamine pyrophosphate enzyme TPP-binding" evidence="16">
    <location>
        <begin position="393"/>
        <end position="540"/>
    </location>
</feature>
<dbReference type="Gene3D" id="3.40.50.1220">
    <property type="entry name" value="TPP-binding domain"/>
    <property type="match status" value="1"/>
</dbReference>